<dbReference type="PANTHER" id="PTHR38459">
    <property type="entry name" value="PROPHAGE BACTOPRENOL-LINKED GLUCOSE TRANSLOCASE HOMOLOG"/>
    <property type="match status" value="1"/>
</dbReference>
<feature type="transmembrane region" description="Helical" evidence="6">
    <location>
        <begin position="78"/>
        <end position="95"/>
    </location>
</feature>
<keyword evidence="5 6" id="KW-0472">Membrane</keyword>
<feature type="domain" description="GtrA/DPMS transmembrane" evidence="7">
    <location>
        <begin position="17"/>
        <end position="131"/>
    </location>
</feature>
<evidence type="ECO:0000256" key="5">
    <source>
        <dbReference type="ARBA" id="ARBA00023136"/>
    </source>
</evidence>
<accession>A0ABP9LP19</accession>
<feature type="transmembrane region" description="Helical" evidence="6">
    <location>
        <begin position="107"/>
        <end position="126"/>
    </location>
</feature>
<organism evidence="8 9">
    <name type="scientific">Lysobacter panacisoli</name>
    <dbReference type="NCBI Taxonomy" id="1255263"/>
    <lineage>
        <taxon>Bacteria</taxon>
        <taxon>Pseudomonadati</taxon>
        <taxon>Pseudomonadota</taxon>
        <taxon>Gammaproteobacteria</taxon>
        <taxon>Lysobacterales</taxon>
        <taxon>Lysobacteraceae</taxon>
        <taxon>Lysobacter</taxon>
    </lineage>
</organism>
<evidence type="ECO:0000256" key="3">
    <source>
        <dbReference type="ARBA" id="ARBA00022692"/>
    </source>
</evidence>
<dbReference type="InterPro" id="IPR007267">
    <property type="entry name" value="GtrA_DPMS_TM"/>
</dbReference>
<dbReference type="Pfam" id="PF04138">
    <property type="entry name" value="GtrA_DPMS_TM"/>
    <property type="match status" value="1"/>
</dbReference>
<evidence type="ECO:0000313" key="8">
    <source>
        <dbReference type="EMBL" id="GAA5082546.1"/>
    </source>
</evidence>
<keyword evidence="9" id="KW-1185">Reference proteome</keyword>
<evidence type="ECO:0000256" key="6">
    <source>
        <dbReference type="SAM" id="Phobius"/>
    </source>
</evidence>
<comment type="subcellular location">
    <subcellularLocation>
        <location evidence="1">Membrane</location>
        <topology evidence="1">Multi-pass membrane protein</topology>
    </subcellularLocation>
</comment>
<gene>
    <name evidence="8" type="ORF">GCM10025759_34300</name>
</gene>
<proteinExistence type="inferred from homology"/>
<evidence type="ECO:0000256" key="2">
    <source>
        <dbReference type="ARBA" id="ARBA00009399"/>
    </source>
</evidence>
<evidence type="ECO:0000259" key="7">
    <source>
        <dbReference type="Pfam" id="PF04138"/>
    </source>
</evidence>
<feature type="transmembrane region" description="Helical" evidence="6">
    <location>
        <begin position="16"/>
        <end position="41"/>
    </location>
</feature>
<comment type="caution">
    <text evidence="8">The sequence shown here is derived from an EMBL/GenBank/DDBJ whole genome shotgun (WGS) entry which is preliminary data.</text>
</comment>
<reference evidence="9" key="1">
    <citation type="journal article" date="2019" name="Int. J. Syst. Evol. Microbiol.">
        <title>The Global Catalogue of Microorganisms (GCM) 10K type strain sequencing project: providing services to taxonomists for standard genome sequencing and annotation.</title>
        <authorList>
            <consortium name="The Broad Institute Genomics Platform"/>
            <consortium name="The Broad Institute Genome Sequencing Center for Infectious Disease"/>
            <person name="Wu L."/>
            <person name="Ma J."/>
        </authorList>
    </citation>
    <scope>NUCLEOTIDE SEQUENCE [LARGE SCALE GENOMIC DNA]</scope>
    <source>
        <strain evidence="9">JCM 19212</strain>
    </source>
</reference>
<dbReference type="InterPro" id="IPR051401">
    <property type="entry name" value="GtrA_CellWall_Glycosyl"/>
</dbReference>
<dbReference type="EMBL" id="BAABKY010000006">
    <property type="protein sequence ID" value="GAA5082546.1"/>
    <property type="molecule type" value="Genomic_DNA"/>
</dbReference>
<keyword evidence="3 6" id="KW-0812">Transmembrane</keyword>
<sequence length="134" mass="14881">MLKWLSRSTFLRQGGSYFVIGLLQLFVDWAMFVLLSALGLAVEPANVAGRITGAMLGFWLNGRFTFAGEDTAVGRRQFARFAVMWVATTAISTWAVGHVDDTVGLKWAWIAKPAIDLALSAAGFLLSRHWVYRR</sequence>
<keyword evidence="4 6" id="KW-1133">Transmembrane helix</keyword>
<dbReference type="Proteomes" id="UP001501083">
    <property type="component" value="Unassembled WGS sequence"/>
</dbReference>
<name>A0ABP9LP19_9GAMM</name>
<evidence type="ECO:0000313" key="9">
    <source>
        <dbReference type="Proteomes" id="UP001501083"/>
    </source>
</evidence>
<dbReference type="RefSeq" id="WP_158984014.1">
    <property type="nucleotide sequence ID" value="NZ_BAABKY010000006.1"/>
</dbReference>
<comment type="similarity">
    <text evidence="2">Belongs to the GtrA family.</text>
</comment>
<evidence type="ECO:0000256" key="1">
    <source>
        <dbReference type="ARBA" id="ARBA00004141"/>
    </source>
</evidence>
<evidence type="ECO:0000256" key="4">
    <source>
        <dbReference type="ARBA" id="ARBA00022989"/>
    </source>
</evidence>
<protein>
    <submittedName>
        <fullName evidence="8">GtrA family protein</fullName>
    </submittedName>
</protein>
<dbReference type="PANTHER" id="PTHR38459:SF1">
    <property type="entry name" value="PROPHAGE BACTOPRENOL-LINKED GLUCOSE TRANSLOCASE HOMOLOG"/>
    <property type="match status" value="1"/>
</dbReference>